<organism evidence="1 2">
    <name type="scientific">Microvirga terrestris</name>
    <dbReference type="NCBI Taxonomy" id="2791024"/>
    <lineage>
        <taxon>Bacteria</taxon>
        <taxon>Pseudomonadati</taxon>
        <taxon>Pseudomonadota</taxon>
        <taxon>Alphaproteobacteria</taxon>
        <taxon>Hyphomicrobiales</taxon>
        <taxon>Methylobacteriaceae</taxon>
        <taxon>Microvirga</taxon>
    </lineage>
</organism>
<proteinExistence type="predicted"/>
<evidence type="ECO:0000313" key="1">
    <source>
        <dbReference type="EMBL" id="MBF9197338.1"/>
    </source>
</evidence>
<keyword evidence="2" id="KW-1185">Reference proteome</keyword>
<dbReference type="EMBL" id="JADQDN010000007">
    <property type="protein sequence ID" value="MBF9197338.1"/>
    <property type="molecule type" value="Genomic_DNA"/>
</dbReference>
<reference evidence="1 2" key="1">
    <citation type="submission" date="2020-11" db="EMBL/GenBank/DDBJ databases">
        <authorList>
            <person name="Kim M.K."/>
        </authorList>
    </citation>
    <scope>NUCLEOTIDE SEQUENCE [LARGE SCALE GENOMIC DNA]</scope>
    <source>
        <strain evidence="1 2">BT290</strain>
    </source>
</reference>
<protein>
    <submittedName>
        <fullName evidence="1">Uncharacterized protein</fullName>
    </submittedName>
</protein>
<gene>
    <name evidence="1" type="ORF">I2H36_14935</name>
</gene>
<accession>A0ABS0HV10</accession>
<dbReference type="RefSeq" id="WP_196264699.1">
    <property type="nucleotide sequence ID" value="NZ_JADQDN010000007.1"/>
</dbReference>
<name>A0ABS0HV10_9HYPH</name>
<dbReference type="Proteomes" id="UP000611708">
    <property type="component" value="Unassembled WGS sequence"/>
</dbReference>
<comment type="caution">
    <text evidence="1">The sequence shown here is derived from an EMBL/GenBank/DDBJ whole genome shotgun (WGS) entry which is preliminary data.</text>
</comment>
<sequence length="673" mass="72682">MGQNEAAHLHDASVVSGPLWCVPVAAGIIAVWHNLTPEFEIVGLEGGAGLLTQIERHRIFSPQFSKNFYTISGHGLQDGRRLRVFLRGDDGADVEQTLDLRLAHWQTEGASQIVSSIVSRILSKHSASGDHGTLERFLSLVSSWRSSGRLKAQIGSHCLYELDIASHHFAQRQACFVLRQGRLTREVLDSVSDNGSSIFRISKGYPDRVYVDLDGDLVELGLSGNPVAEQHTVGWLQCLSPPAKNSLLDCLSKVSEAEPADLPTYVTASLKSVAFPLGEPHSEVAIEGCFQASGALFAFLKVTGTTALEDVQLELFGEVVNERREPNLLTCSTSSANGLPKSLIVAKASLDGGRVSACKVTLQVEGRSIQHWIQVQQGCTGSSLAFARSFWPLSNEDVNYLAEVGAPFASAWMQRTVKEAARTLRLTARQNTGTAVDLHVIAEARPELLHGTLIGFRASVPRGQTIRVTLRSSPGIEATCSSVIEWARRYDLDGELQVLPADAPASAAASIGRRSPAEVSIAVRAGFIPPRAGWLDEIVEQVAQAPDTFLLGVAPGRVSTRIALDQLDPETLLDLLAHDAVVAMAAPVNLIGRIPVERPVCHTVAGSWIERMIKGFEYGANTVPHAALGFLEINGSWDQDRFGIGIDEIALSRKIGATEHREMPINPTNVRSA</sequence>
<evidence type="ECO:0000313" key="2">
    <source>
        <dbReference type="Proteomes" id="UP000611708"/>
    </source>
</evidence>